<evidence type="ECO:0000259" key="1">
    <source>
        <dbReference type="Pfam" id="PF01569"/>
    </source>
</evidence>
<proteinExistence type="predicted"/>
<evidence type="ECO:0000313" key="2">
    <source>
        <dbReference type="EMBL" id="KAI3426292.1"/>
    </source>
</evidence>
<accession>A0A9D4TIG6</accession>
<dbReference type="Gene3D" id="1.20.144.10">
    <property type="entry name" value="Phosphatidic acid phosphatase type 2/haloperoxidase"/>
    <property type="match status" value="1"/>
</dbReference>
<sequence length="291" mass="30350">MFSLAARLSPLRTTSLQPPAARRGAPAVLPFSCRATAAGSGREAAPKQQPSPLVTVGAAAVGLALVSYDVFGPGSAHLLQPLDTAAHAWVVANLDATTRTFWAGKLVSDAAITVGLLGWAGVTAAALGTRQPKLAQALGFSAAVYVLGGGSIKHGDPVLVAALKDAFARVRPSVHHQTYSFPSGHTTAGTFVCGTLLFLLLPLALQAWEEQQREEQPAQELRTRSAPQRVQAWLEEHRWSLWGSAALLTASGRVLADAHWMSDTIAGACLGAALTALTVQLCRGAASGRRV</sequence>
<feature type="domain" description="Phosphatidic acid phosphatase type 2/haloperoxidase" evidence="1">
    <location>
        <begin position="163"/>
        <end position="281"/>
    </location>
</feature>
<protein>
    <recommendedName>
        <fullName evidence="1">Phosphatidic acid phosphatase type 2/haloperoxidase domain-containing protein</fullName>
    </recommendedName>
</protein>
<reference evidence="2" key="1">
    <citation type="journal article" date="2019" name="Plant J.">
        <title>Chlorella vulgaris genome assembly and annotation reveals the molecular basis for metabolic acclimation to high light conditions.</title>
        <authorList>
            <person name="Cecchin M."/>
            <person name="Marcolungo L."/>
            <person name="Rossato M."/>
            <person name="Girolomoni L."/>
            <person name="Cosentino E."/>
            <person name="Cuine S."/>
            <person name="Li-Beisson Y."/>
            <person name="Delledonne M."/>
            <person name="Ballottari M."/>
        </authorList>
    </citation>
    <scope>NUCLEOTIDE SEQUENCE</scope>
    <source>
        <strain evidence="2">211/11P</strain>
    </source>
</reference>
<comment type="caution">
    <text evidence="2">The sequence shown here is derived from an EMBL/GenBank/DDBJ whole genome shotgun (WGS) entry which is preliminary data.</text>
</comment>
<keyword evidence="3" id="KW-1185">Reference proteome</keyword>
<dbReference type="PANTHER" id="PTHR14969">
    <property type="entry name" value="SPHINGOSINE-1-PHOSPHATE PHOSPHOHYDROLASE"/>
    <property type="match status" value="1"/>
</dbReference>
<name>A0A9D4TIG6_CHLVU</name>
<dbReference type="InterPro" id="IPR036938">
    <property type="entry name" value="PAP2/HPO_sf"/>
</dbReference>
<dbReference type="PANTHER" id="PTHR14969:SF13">
    <property type="entry name" value="AT30094P"/>
    <property type="match status" value="1"/>
</dbReference>
<evidence type="ECO:0000313" key="3">
    <source>
        <dbReference type="Proteomes" id="UP001055712"/>
    </source>
</evidence>
<dbReference type="GO" id="GO:0042392">
    <property type="term" value="F:sphingosine-1-phosphate phosphatase activity"/>
    <property type="evidence" value="ECO:0007669"/>
    <property type="project" value="TreeGrafter"/>
</dbReference>
<gene>
    <name evidence="2" type="ORF">D9Q98_008665</name>
</gene>
<organism evidence="2 3">
    <name type="scientific">Chlorella vulgaris</name>
    <name type="common">Green alga</name>
    <dbReference type="NCBI Taxonomy" id="3077"/>
    <lineage>
        <taxon>Eukaryota</taxon>
        <taxon>Viridiplantae</taxon>
        <taxon>Chlorophyta</taxon>
        <taxon>core chlorophytes</taxon>
        <taxon>Trebouxiophyceae</taxon>
        <taxon>Chlorellales</taxon>
        <taxon>Chlorellaceae</taxon>
        <taxon>Chlorella clade</taxon>
        <taxon>Chlorella</taxon>
    </lineage>
</organism>
<dbReference type="Pfam" id="PF01569">
    <property type="entry name" value="PAP2"/>
    <property type="match status" value="1"/>
</dbReference>
<dbReference type="SUPFAM" id="SSF48317">
    <property type="entry name" value="Acid phosphatase/Vanadium-dependent haloperoxidase"/>
    <property type="match status" value="1"/>
</dbReference>
<reference evidence="2" key="2">
    <citation type="submission" date="2020-11" db="EMBL/GenBank/DDBJ databases">
        <authorList>
            <person name="Cecchin M."/>
            <person name="Marcolungo L."/>
            <person name="Rossato M."/>
            <person name="Girolomoni L."/>
            <person name="Cosentino E."/>
            <person name="Cuine S."/>
            <person name="Li-Beisson Y."/>
            <person name="Delledonne M."/>
            <person name="Ballottari M."/>
        </authorList>
    </citation>
    <scope>NUCLEOTIDE SEQUENCE</scope>
    <source>
        <strain evidence="2">211/11P</strain>
        <tissue evidence="2">Whole cell</tissue>
    </source>
</reference>
<dbReference type="OrthoDB" id="515378at2759"/>
<dbReference type="InterPro" id="IPR000326">
    <property type="entry name" value="PAP2/HPO"/>
</dbReference>
<dbReference type="Proteomes" id="UP001055712">
    <property type="component" value="Unassembled WGS sequence"/>
</dbReference>
<dbReference type="AlphaFoldDB" id="A0A9D4TIG6"/>
<dbReference type="EMBL" id="SIDB01000011">
    <property type="protein sequence ID" value="KAI3426292.1"/>
    <property type="molecule type" value="Genomic_DNA"/>
</dbReference>